<dbReference type="Proteomes" id="UP000682843">
    <property type="component" value="Chromosome"/>
</dbReference>
<protein>
    <submittedName>
        <fullName evidence="4">DUF2147 domain-containing protein</fullName>
    </submittedName>
</protein>
<feature type="signal peptide" evidence="2">
    <location>
        <begin position="1"/>
        <end position="19"/>
    </location>
</feature>
<name>A0ABX8A8D4_9BRAD</name>
<feature type="region of interest" description="Disordered" evidence="1">
    <location>
        <begin position="59"/>
        <end position="159"/>
    </location>
</feature>
<feature type="compositionally biased region" description="Pro residues" evidence="1">
    <location>
        <begin position="85"/>
        <end position="100"/>
    </location>
</feature>
<dbReference type="InterPro" id="IPR019223">
    <property type="entry name" value="DUF2147"/>
</dbReference>
<feature type="chain" id="PRO_5045894886" evidence="2">
    <location>
        <begin position="20"/>
        <end position="258"/>
    </location>
</feature>
<evidence type="ECO:0000256" key="2">
    <source>
        <dbReference type="SAM" id="SignalP"/>
    </source>
</evidence>
<sequence>MKRFAAIAAILLATTAAQAADTYSFDIGGQSVTIDAPKDCNSADCVSISIPGVFEYNTKRIRRDRDRDNRESNTAPSPREERVRPAPPPTTAQPAQPAPAPVAAAPAAPATTATPPALSSAPSSNTPATAEPAKPAPSTVVANTPAADPAVKPAPSPVAAASPLGIWMTEKNEGKIRIENCGSDICGYAMDKKTEANGEKILINMKPGDSKWAGKIYDPKSGSTYDSTIALKGNDSLRVQGCAFGGMFCGGQTWTRVN</sequence>
<organism evidence="4 5">
    <name type="scientific">Tardiphaga alba</name>
    <dbReference type="NCBI Taxonomy" id="340268"/>
    <lineage>
        <taxon>Bacteria</taxon>
        <taxon>Pseudomonadati</taxon>
        <taxon>Pseudomonadota</taxon>
        <taxon>Alphaproteobacteria</taxon>
        <taxon>Hyphomicrobiales</taxon>
        <taxon>Nitrobacteraceae</taxon>
        <taxon>Tardiphaga</taxon>
    </lineage>
</organism>
<feature type="compositionally biased region" description="Low complexity" evidence="1">
    <location>
        <begin position="101"/>
        <end position="159"/>
    </location>
</feature>
<evidence type="ECO:0000259" key="3">
    <source>
        <dbReference type="Pfam" id="PF09917"/>
    </source>
</evidence>
<feature type="domain" description="DUF2147" evidence="3">
    <location>
        <begin position="165"/>
        <end position="256"/>
    </location>
</feature>
<evidence type="ECO:0000313" key="5">
    <source>
        <dbReference type="Proteomes" id="UP000682843"/>
    </source>
</evidence>
<keyword evidence="5" id="KW-1185">Reference proteome</keyword>
<gene>
    <name evidence="4" type="ORF">RPMA_15085</name>
</gene>
<proteinExistence type="predicted"/>
<evidence type="ECO:0000256" key="1">
    <source>
        <dbReference type="SAM" id="MobiDB-lite"/>
    </source>
</evidence>
<reference evidence="4 5" key="1">
    <citation type="submission" date="2019-02" db="EMBL/GenBank/DDBJ databases">
        <title>Emended description of the genus Rhodopseudomonas and description of Rhodopseudomonas albus sp. nov., a non-phototrophic, heavy-metal-tolerant bacterium isolated from garden soil.</title>
        <authorList>
            <person name="Bao Z."/>
            <person name="Cao W.W."/>
            <person name="Sato Y."/>
            <person name="Nishizawa T."/>
            <person name="Zhao J."/>
            <person name="Guo Y."/>
            <person name="Ohta H."/>
        </authorList>
    </citation>
    <scope>NUCLEOTIDE SEQUENCE [LARGE SCALE GENOMIC DNA]</scope>
    <source>
        <strain evidence="4 5">SK50-23</strain>
    </source>
</reference>
<keyword evidence="2" id="KW-0732">Signal</keyword>
<dbReference type="EMBL" id="CP036498">
    <property type="protein sequence ID" value="QUS40004.1"/>
    <property type="molecule type" value="Genomic_DNA"/>
</dbReference>
<accession>A0ABX8A8D4</accession>
<dbReference type="PANTHER" id="PTHR36919:SF2">
    <property type="entry name" value="BLL6627 PROTEIN"/>
    <property type="match status" value="1"/>
</dbReference>
<dbReference type="RefSeq" id="WP_211908277.1">
    <property type="nucleotide sequence ID" value="NZ_CP036498.1"/>
</dbReference>
<dbReference type="PANTHER" id="PTHR36919">
    <property type="entry name" value="BLR1215 PROTEIN"/>
    <property type="match status" value="1"/>
</dbReference>
<evidence type="ECO:0000313" key="4">
    <source>
        <dbReference type="EMBL" id="QUS40004.1"/>
    </source>
</evidence>
<dbReference type="Pfam" id="PF09917">
    <property type="entry name" value="DUF2147"/>
    <property type="match status" value="1"/>
</dbReference>
<dbReference type="Gene3D" id="2.40.128.520">
    <property type="match status" value="1"/>
</dbReference>